<dbReference type="GeneID" id="68111990"/>
<dbReference type="Pfam" id="PF16113">
    <property type="entry name" value="ECH_2"/>
    <property type="match status" value="1"/>
</dbReference>
<feature type="domain" description="Peptidase M14" evidence="5">
    <location>
        <begin position="289"/>
        <end position="559"/>
    </location>
</feature>
<keyword evidence="7" id="KW-1185">Reference proteome</keyword>
<dbReference type="InterPro" id="IPR029045">
    <property type="entry name" value="ClpP/crotonase-like_dom_sf"/>
</dbReference>
<comment type="cofactor">
    <cofactor evidence="1">
        <name>Zn(2+)</name>
        <dbReference type="ChEBI" id="CHEBI:29105"/>
    </cofactor>
</comment>
<dbReference type="SUPFAM" id="SSF53187">
    <property type="entry name" value="Zn-dependent exopeptidases"/>
    <property type="match status" value="1"/>
</dbReference>
<evidence type="ECO:0000256" key="1">
    <source>
        <dbReference type="ARBA" id="ARBA00001947"/>
    </source>
</evidence>
<evidence type="ECO:0000256" key="3">
    <source>
        <dbReference type="PROSITE-ProRule" id="PRU01379"/>
    </source>
</evidence>
<evidence type="ECO:0000256" key="2">
    <source>
        <dbReference type="ARBA" id="ARBA00005988"/>
    </source>
</evidence>
<evidence type="ECO:0000256" key="4">
    <source>
        <dbReference type="SAM" id="MobiDB-lite"/>
    </source>
</evidence>
<dbReference type="VEuPathDB" id="AmoebaDB:NF0125410"/>
<dbReference type="CDD" id="cd06558">
    <property type="entry name" value="crotonase-like"/>
    <property type="match status" value="1"/>
</dbReference>
<protein>
    <recommendedName>
        <fullName evidence="5">Peptidase M14 domain-containing protein</fullName>
    </recommendedName>
</protein>
<dbReference type="Pfam" id="PF00246">
    <property type="entry name" value="Peptidase_M14"/>
    <property type="match status" value="1"/>
</dbReference>
<gene>
    <name evidence="6" type="ORF">FDP41_004772</name>
</gene>
<reference evidence="6 7" key="1">
    <citation type="journal article" date="2019" name="Sci. Rep.">
        <title>Nanopore sequencing improves the draft genome of the human pathogenic amoeba Naegleria fowleri.</title>
        <authorList>
            <person name="Liechti N."/>
            <person name="Schurch N."/>
            <person name="Bruggmann R."/>
            <person name="Wittwer M."/>
        </authorList>
    </citation>
    <scope>NUCLEOTIDE SEQUENCE [LARGE SCALE GENOMIC DNA]</scope>
    <source>
        <strain evidence="6 7">ATCC 30894</strain>
    </source>
</reference>
<dbReference type="PANTHER" id="PTHR12756">
    <property type="entry name" value="CYTOSOLIC CARBOXYPEPTIDASE"/>
    <property type="match status" value="1"/>
</dbReference>
<dbReference type="VEuPathDB" id="AmoebaDB:NF0125420"/>
<dbReference type="Proteomes" id="UP000444721">
    <property type="component" value="Unassembled WGS sequence"/>
</dbReference>
<feature type="region of interest" description="Disordered" evidence="4">
    <location>
        <begin position="606"/>
        <end position="632"/>
    </location>
</feature>
<dbReference type="GO" id="GO:0008270">
    <property type="term" value="F:zinc ion binding"/>
    <property type="evidence" value="ECO:0007669"/>
    <property type="project" value="InterPro"/>
</dbReference>
<feature type="active site" description="Proton donor/acceptor" evidence="3">
    <location>
        <position position="523"/>
    </location>
</feature>
<proteinExistence type="inferred from homology"/>
<dbReference type="Pfam" id="PF18027">
    <property type="entry name" value="Pepdidase_M14_N"/>
    <property type="match status" value="1"/>
</dbReference>
<dbReference type="CDD" id="cd06907">
    <property type="entry name" value="M14_AGBL2-3_like"/>
    <property type="match status" value="1"/>
</dbReference>
<dbReference type="InterPro" id="IPR050821">
    <property type="entry name" value="Cytosolic_carboxypeptidase"/>
</dbReference>
<name>A0A6A5BME2_NAEFO</name>
<dbReference type="PROSITE" id="PS52035">
    <property type="entry name" value="PEPTIDASE_M14"/>
    <property type="match status" value="1"/>
</dbReference>
<dbReference type="VEuPathDB" id="AmoebaDB:NF0125430"/>
<sequence length="1342" mass="152661">MRLISSAVMRNPSFYSLDERYPSSEDEYYDDDEEEEEIEYESPRITSSLFAAKTGTDFLLGPHPLHLNSLSAMPEPTMEVNSNLVNKMMLLDASRMSSSKKPYYKVVYDCFGLGFEHEYFDEEAMSRFLETDIIPISVSTPSNRQNLPKASIAPKEDTLIFESRFESGNLRRAIQIFDYEYDLILKFDVETSGHTQWFYFSVRNAKKGKKYKFNIVNYLKPGSLFNQGMMPLIYSVHDANTKGKGWTRGGSDICYYRNNIRRKTGNFYTLTFTVEFENDNDTYFFAYSYPYTYTNLQNYLNNLEKDKIRSQFVRRRILCQDVAGNACDVLTITSFACDPTALKRRKGIVLTARVHPGESNSSWMIKGVIDFLTGSSIESKVLRENFIFKIVPMLNPDGVINGNYRCCLTGSDLNRRWHAPNEKTHPTIYHTKKMILEFMKEREIALFCDFHGHSRKKNIFMYGCTDSKTGVERLTPKVFPRLLWKISPHFSFNDCQFGKQKGKDTTARVILHKSGIKNCFTLEASFCGPDNGIHNGKHFTCKHFEQMGHYFCQGILEFCNPERTQVTLILKELDLLFPEKSEEPIYSKESYSSSEDEDEPIPLPLETLKKRKTSLSTQSTSSSRTSSYTSSSTSYSNLIVNTLSKSVIHSPSVGNNENSNSNTIPQLSHVMNNSNLRTKPTPPSNTPRYSQPIPPNTAPPSTEKVRPQRLKRSQSFSKEDIKPKSTTTTQYLPGEKAKLEKSKKTTTKPPLPQLSTPSAIPIKSLYKPRAYTPPYVDINPFTYDADKLLESFKDCNQNGDGFVDSTLLDLIEKVQNIQNIRKERDQERKRSIRLRPMKSKPLNKLPLPPTLKLEDIINIYSARGSNNNSHSSSSSSSIFEWNEQKKIKMLSRHSFVQNSNNKNLSTLVRSFINHQVRFKKTYAVPFKGKETLHDKLRGSGTADVGFPVNESMSVAVWAKGYTRIIQINRPRESNRITSEVSRDMLHQFKVLDTNPMIQLISFTGIGNGFLSAGYDARELDHLMDKGDYETIYSLIRNSHKLAYYAGNCETTTLSVINGLMIGTGASIASSANYAVATPGSIFAAPEASLGYFPDCAITRLLSEINQKYAGLGTFLGLTGAQIKSSDLIHCGLANIFGLESVAQYLADRILNIQTKVTQKEIHDCIVECTETVVPPLSFGFELYKIKEHFSNKNSVEEIIQSLKSAMNDINKTKPEREWASRILATIEQLSPLSLKIIFRAITECDNGLSVNETYQRDYRIASRLVKSKDFKQGLGAVLRGIEPVWEYESVENVPDSVVESYFKPFEYEHDKDCDLQLPEEVFLEDQILYQIAKRKLVEIARK</sequence>
<dbReference type="EMBL" id="VFQX01000041">
    <property type="protein sequence ID" value="KAF0976096.1"/>
    <property type="molecule type" value="Genomic_DNA"/>
</dbReference>
<dbReference type="VEuPathDB" id="AmoebaDB:NfTy_085170"/>
<dbReference type="Gene3D" id="3.40.630.10">
    <property type="entry name" value="Zn peptidases"/>
    <property type="match status" value="1"/>
</dbReference>
<dbReference type="RefSeq" id="XP_044560809.1">
    <property type="nucleotide sequence ID" value="XM_044708222.1"/>
</dbReference>
<accession>A0A6A5BME2</accession>
<dbReference type="OrthoDB" id="10253041at2759"/>
<comment type="similarity">
    <text evidence="2 3">Belongs to the peptidase M14 family.</text>
</comment>
<dbReference type="GO" id="GO:0006508">
    <property type="term" value="P:proteolysis"/>
    <property type="evidence" value="ECO:0007669"/>
    <property type="project" value="InterPro"/>
</dbReference>
<dbReference type="InterPro" id="IPR045004">
    <property type="entry name" value="ECH_dom"/>
</dbReference>
<dbReference type="InterPro" id="IPR040626">
    <property type="entry name" value="Pepdidase_M14_N"/>
</dbReference>
<dbReference type="VEuPathDB" id="AmoebaDB:FDP41_004772"/>
<evidence type="ECO:0000313" key="6">
    <source>
        <dbReference type="EMBL" id="KAF0976096.1"/>
    </source>
</evidence>
<dbReference type="Gene3D" id="3.90.226.10">
    <property type="entry name" value="2-enoyl-CoA Hydratase, Chain A, domain 1"/>
    <property type="match status" value="1"/>
</dbReference>
<evidence type="ECO:0000259" key="5">
    <source>
        <dbReference type="PROSITE" id="PS52035"/>
    </source>
</evidence>
<feature type="compositionally biased region" description="Low complexity" evidence="4">
    <location>
        <begin position="614"/>
        <end position="632"/>
    </location>
</feature>
<dbReference type="GO" id="GO:0004181">
    <property type="term" value="F:metallocarboxypeptidase activity"/>
    <property type="evidence" value="ECO:0007669"/>
    <property type="project" value="InterPro"/>
</dbReference>
<dbReference type="OMA" id="CQGILEF"/>
<evidence type="ECO:0000313" key="7">
    <source>
        <dbReference type="Proteomes" id="UP000444721"/>
    </source>
</evidence>
<comment type="caution">
    <text evidence="6">The sequence shown here is derived from an EMBL/GenBank/DDBJ whole genome shotgun (WGS) entry which is preliminary data.</text>
</comment>
<dbReference type="Gene3D" id="2.60.40.3120">
    <property type="match status" value="1"/>
</dbReference>
<feature type="region of interest" description="Disordered" evidence="4">
    <location>
        <begin position="673"/>
        <end position="756"/>
    </location>
</feature>
<dbReference type="PANTHER" id="PTHR12756:SF45">
    <property type="entry name" value="CYTOSOLIC CARBOXYPEPTIDASE NNA1"/>
    <property type="match status" value="1"/>
</dbReference>
<dbReference type="SUPFAM" id="SSF52096">
    <property type="entry name" value="ClpP/crotonase"/>
    <property type="match status" value="1"/>
</dbReference>
<organism evidence="6 7">
    <name type="scientific">Naegleria fowleri</name>
    <name type="common">Brain eating amoeba</name>
    <dbReference type="NCBI Taxonomy" id="5763"/>
    <lineage>
        <taxon>Eukaryota</taxon>
        <taxon>Discoba</taxon>
        <taxon>Heterolobosea</taxon>
        <taxon>Tetramitia</taxon>
        <taxon>Eutetramitia</taxon>
        <taxon>Vahlkampfiidae</taxon>
        <taxon>Naegleria</taxon>
    </lineage>
</organism>
<dbReference type="InterPro" id="IPR000834">
    <property type="entry name" value="Peptidase_M14"/>
</dbReference>